<accession>C8RXA2</accession>
<comment type="similarity">
    <text evidence="1">Belongs to the inositol monophosphatase superfamily.</text>
</comment>
<evidence type="ECO:0000313" key="6">
    <source>
        <dbReference type="EMBL" id="EEW26627.1"/>
    </source>
</evidence>
<dbReference type="InterPro" id="IPR020583">
    <property type="entry name" value="Inositol_monoP_metal-BS"/>
</dbReference>
<evidence type="ECO:0000256" key="1">
    <source>
        <dbReference type="ARBA" id="ARBA00009759"/>
    </source>
</evidence>
<dbReference type="PANTHER" id="PTHR20854">
    <property type="entry name" value="INOSITOL MONOPHOSPHATASE"/>
    <property type="match status" value="1"/>
</dbReference>
<dbReference type="GO" id="GO:0008934">
    <property type="term" value="F:inositol monophosphate 1-phosphatase activity"/>
    <property type="evidence" value="ECO:0007669"/>
    <property type="project" value="TreeGrafter"/>
</dbReference>
<organism evidence="6 7">
    <name type="scientific">Rhodobacter ferrooxidans</name>
    <dbReference type="NCBI Taxonomy" id="371731"/>
    <lineage>
        <taxon>Bacteria</taxon>
        <taxon>Pseudomonadati</taxon>
        <taxon>Pseudomonadota</taxon>
        <taxon>Alphaproteobacteria</taxon>
        <taxon>Rhodobacterales</taxon>
        <taxon>Rhodobacter group</taxon>
        <taxon>Rhodobacter</taxon>
    </lineage>
</organism>
<dbReference type="SUPFAM" id="SSF56655">
    <property type="entry name" value="Carbohydrate phosphatase"/>
    <property type="match status" value="1"/>
</dbReference>
<dbReference type="Gene3D" id="3.40.190.80">
    <property type="match status" value="1"/>
</dbReference>
<feature type="binding site" evidence="5">
    <location>
        <position position="86"/>
    </location>
    <ligand>
        <name>Mg(2+)</name>
        <dbReference type="ChEBI" id="CHEBI:18420"/>
        <label>1</label>
        <note>catalytic</note>
    </ligand>
</feature>
<keyword evidence="2 5" id="KW-0479">Metal-binding</keyword>
<keyword evidence="4 5" id="KW-0460">Magnesium</keyword>
<dbReference type="EC" id="3.1.3.25" evidence="6"/>
<sequence>MPEPDLQLLTDAARAAGEIALRFWKRDPQVFIKADQSPVTEADLAVNALLSDLLLGARPDYGWLSEEDADNPARLDAERVFIIDPIDGTRAFINGEDTFALSLAVAEGGRVLAGVVYLPALDRLYSATAQGPALKNGAPIHASDRAGIEGATLLTSHPQLAPQHWPGGVPDLKRSFRTSLAYRLCLVAEGRHDGMLALRDTWEWDIAAGGLIAARAGARVTDRHGGVLRFNAAPPQSPGVLAAAPGLHAALLARLQPLAQG</sequence>
<dbReference type="STRING" id="371731.Rsw2DRAFT_0430"/>
<protein>
    <submittedName>
        <fullName evidence="6">Inositol-phosphate phosphatase</fullName>
        <ecNumber evidence="6">3.1.3.25</ecNumber>
    </submittedName>
</protein>
<dbReference type="RefSeq" id="WP_008027584.1">
    <property type="nucleotide sequence ID" value="NZ_ACYY01000002.1"/>
</dbReference>
<dbReference type="PANTHER" id="PTHR20854:SF4">
    <property type="entry name" value="INOSITOL-1-MONOPHOSPHATASE-RELATED"/>
    <property type="match status" value="1"/>
</dbReference>
<dbReference type="InterPro" id="IPR000760">
    <property type="entry name" value="Inositol_monophosphatase-like"/>
</dbReference>
<dbReference type="eggNOG" id="COG0483">
    <property type="taxonomic scope" value="Bacteria"/>
</dbReference>
<name>C8RXA2_9RHOB</name>
<feature type="binding site" evidence="5">
    <location>
        <position position="66"/>
    </location>
    <ligand>
        <name>Mg(2+)</name>
        <dbReference type="ChEBI" id="CHEBI:18420"/>
        <label>1</label>
        <note>catalytic</note>
    </ligand>
</feature>
<feature type="binding site" evidence="5">
    <location>
        <position position="205"/>
    </location>
    <ligand>
        <name>Mg(2+)</name>
        <dbReference type="ChEBI" id="CHEBI:18420"/>
        <label>1</label>
        <note>catalytic</note>
    </ligand>
</feature>
<gene>
    <name evidence="6" type="ORF">Rsw2DRAFT_0430</name>
</gene>
<dbReference type="GO" id="GO:0006020">
    <property type="term" value="P:inositol metabolic process"/>
    <property type="evidence" value="ECO:0007669"/>
    <property type="project" value="TreeGrafter"/>
</dbReference>
<dbReference type="PRINTS" id="PR00377">
    <property type="entry name" value="IMPHPHTASES"/>
</dbReference>
<proteinExistence type="inferred from homology"/>
<dbReference type="Gene3D" id="3.30.540.10">
    <property type="entry name" value="Fructose-1,6-Bisphosphatase, subunit A, domain 1"/>
    <property type="match status" value="1"/>
</dbReference>
<dbReference type="GO" id="GO:0046872">
    <property type="term" value="F:metal ion binding"/>
    <property type="evidence" value="ECO:0007669"/>
    <property type="project" value="UniProtKB-KW"/>
</dbReference>
<dbReference type="GO" id="GO:0007165">
    <property type="term" value="P:signal transduction"/>
    <property type="evidence" value="ECO:0007669"/>
    <property type="project" value="TreeGrafter"/>
</dbReference>
<comment type="cofactor">
    <cofactor evidence="5">
        <name>Mg(2+)</name>
        <dbReference type="ChEBI" id="CHEBI:18420"/>
    </cofactor>
</comment>
<evidence type="ECO:0000256" key="5">
    <source>
        <dbReference type="PIRSR" id="PIRSR600760-2"/>
    </source>
</evidence>
<keyword evidence="3 6" id="KW-0378">Hydrolase</keyword>
<evidence type="ECO:0000256" key="3">
    <source>
        <dbReference type="ARBA" id="ARBA00022801"/>
    </source>
</evidence>
<dbReference type="EMBL" id="ACYY01000002">
    <property type="protein sequence ID" value="EEW26627.1"/>
    <property type="molecule type" value="Genomic_DNA"/>
</dbReference>
<dbReference type="PROSITE" id="PS00629">
    <property type="entry name" value="IMP_1"/>
    <property type="match status" value="1"/>
</dbReference>
<evidence type="ECO:0000313" key="7">
    <source>
        <dbReference type="Proteomes" id="UP000010121"/>
    </source>
</evidence>
<feature type="binding site" evidence="5">
    <location>
        <position position="87"/>
    </location>
    <ligand>
        <name>Mg(2+)</name>
        <dbReference type="ChEBI" id="CHEBI:18420"/>
        <label>1</label>
        <note>catalytic</note>
    </ligand>
</feature>
<dbReference type="GO" id="GO:0046854">
    <property type="term" value="P:phosphatidylinositol phosphate biosynthetic process"/>
    <property type="evidence" value="ECO:0007669"/>
    <property type="project" value="InterPro"/>
</dbReference>
<dbReference type="CDD" id="cd01638">
    <property type="entry name" value="CysQ"/>
    <property type="match status" value="1"/>
</dbReference>
<evidence type="ECO:0000256" key="4">
    <source>
        <dbReference type="ARBA" id="ARBA00022842"/>
    </source>
</evidence>
<dbReference type="Pfam" id="PF00459">
    <property type="entry name" value="Inositol_P"/>
    <property type="match status" value="1"/>
</dbReference>
<comment type="caution">
    <text evidence="6">The sequence shown here is derived from an EMBL/GenBank/DDBJ whole genome shotgun (WGS) entry which is preliminary data.</text>
</comment>
<feature type="binding site" evidence="5">
    <location>
        <position position="84"/>
    </location>
    <ligand>
        <name>Mg(2+)</name>
        <dbReference type="ChEBI" id="CHEBI:18420"/>
        <label>1</label>
        <note>catalytic</note>
    </ligand>
</feature>
<dbReference type="PROSITE" id="PS00630">
    <property type="entry name" value="IMP_2"/>
    <property type="match status" value="1"/>
</dbReference>
<dbReference type="OrthoDB" id="9785695at2"/>
<dbReference type="AlphaFoldDB" id="C8RXA2"/>
<evidence type="ECO:0000256" key="2">
    <source>
        <dbReference type="ARBA" id="ARBA00022723"/>
    </source>
</evidence>
<keyword evidence="7" id="KW-1185">Reference proteome</keyword>
<dbReference type="InterPro" id="IPR020550">
    <property type="entry name" value="Inositol_monophosphatase_CS"/>
</dbReference>
<reference evidence="6 7" key="1">
    <citation type="submission" date="2009-08" db="EMBL/GenBank/DDBJ databases">
        <title>The draft genome of Rhodobacter sp. SW2.</title>
        <authorList>
            <consortium name="US DOE Joint Genome Institute (JGI-PGF)"/>
            <person name="Lucas S."/>
            <person name="Copeland A."/>
            <person name="Lapidus A."/>
            <person name="Glavina del Rio T."/>
            <person name="Tice H."/>
            <person name="Bruce D."/>
            <person name="Goodwin L."/>
            <person name="Pitluck S."/>
            <person name="Larimer F."/>
            <person name="Land M.L."/>
            <person name="Hauser L."/>
            <person name="Emerson D."/>
        </authorList>
    </citation>
    <scope>NUCLEOTIDE SEQUENCE [LARGE SCALE GENOMIC DNA]</scope>
    <source>
        <strain evidence="6 7">SW2</strain>
    </source>
</reference>
<dbReference type="Proteomes" id="UP000010121">
    <property type="component" value="Unassembled WGS sequence"/>
</dbReference>